<accession>A0A1Z1WL23</accession>
<evidence type="ECO:0000313" key="2">
    <source>
        <dbReference type="EMBL" id="ARX87151.1"/>
    </source>
</evidence>
<evidence type="ECO:0000313" key="3">
    <source>
        <dbReference type="Proteomes" id="UP000195880"/>
    </source>
</evidence>
<keyword evidence="3" id="KW-1185">Reference proteome</keyword>
<protein>
    <submittedName>
        <fullName evidence="2">Uncharacterized protein</fullName>
    </submittedName>
</protein>
<name>A0A1Z1WL23_9ACTN</name>
<feature type="compositionally biased region" description="Polar residues" evidence="1">
    <location>
        <begin position="13"/>
        <end position="22"/>
    </location>
</feature>
<reference evidence="2 3" key="1">
    <citation type="submission" date="2017-05" db="EMBL/GenBank/DDBJ databases">
        <title>Streptomyces alboflavus Genome sequencing and assembly.</title>
        <authorList>
            <person name="Wang Y."/>
            <person name="Du B."/>
            <person name="Ding Y."/>
            <person name="Liu H."/>
            <person name="Hou Q."/>
            <person name="Liu K."/>
            <person name="Wang C."/>
            <person name="Yao L."/>
        </authorList>
    </citation>
    <scope>NUCLEOTIDE SEQUENCE [LARGE SCALE GENOMIC DNA]</scope>
    <source>
        <strain evidence="2 3">MDJK44</strain>
    </source>
</reference>
<dbReference type="Proteomes" id="UP000195880">
    <property type="component" value="Chromosome"/>
</dbReference>
<feature type="region of interest" description="Disordered" evidence="1">
    <location>
        <begin position="1"/>
        <end position="25"/>
    </location>
</feature>
<gene>
    <name evidence="2" type="ORF">SMD44_06632</name>
</gene>
<evidence type="ECO:0000256" key="1">
    <source>
        <dbReference type="SAM" id="MobiDB-lite"/>
    </source>
</evidence>
<dbReference type="KEGG" id="salf:SMD44_06632"/>
<organism evidence="2 3">
    <name type="scientific">Streptomyces alboflavus</name>
    <dbReference type="NCBI Taxonomy" id="67267"/>
    <lineage>
        <taxon>Bacteria</taxon>
        <taxon>Bacillati</taxon>
        <taxon>Actinomycetota</taxon>
        <taxon>Actinomycetes</taxon>
        <taxon>Kitasatosporales</taxon>
        <taxon>Streptomycetaceae</taxon>
        <taxon>Streptomyces</taxon>
    </lineage>
</organism>
<dbReference type="EMBL" id="CP021748">
    <property type="protein sequence ID" value="ARX87151.1"/>
    <property type="molecule type" value="Genomic_DNA"/>
</dbReference>
<feature type="region of interest" description="Disordered" evidence="1">
    <location>
        <begin position="54"/>
        <end position="157"/>
    </location>
</feature>
<proteinExistence type="predicted"/>
<sequence>MHIGGQGERASTIAPSLSTLPGETSRRCAIRSRVTHSSRTTAICRRRRTLCMPDVRRQGSLRGGAGGAEAMASNSSRAHSSFPCRSSSFSRASRRSTSSSTSSAAYRSQGSGRGRGRPVDGGVALLQDVPEDALDHGAEPDPGESGEPSGELRVEDA</sequence>
<dbReference type="AlphaFoldDB" id="A0A1Z1WL23"/>
<feature type="compositionally biased region" description="Low complexity" evidence="1">
    <location>
        <begin position="75"/>
        <end position="110"/>
    </location>
</feature>